<dbReference type="Proteomes" id="UP000468901">
    <property type="component" value="Unassembled WGS sequence"/>
</dbReference>
<dbReference type="AlphaFoldDB" id="A0A6N6VPM6"/>
<organism evidence="1 2">
    <name type="scientific">Parvibaculum sedimenti</name>
    <dbReference type="NCBI Taxonomy" id="2608632"/>
    <lineage>
        <taxon>Bacteria</taxon>
        <taxon>Pseudomonadati</taxon>
        <taxon>Pseudomonadota</taxon>
        <taxon>Alphaproteobacteria</taxon>
        <taxon>Hyphomicrobiales</taxon>
        <taxon>Parvibaculaceae</taxon>
        <taxon>Parvibaculum</taxon>
    </lineage>
</organism>
<protein>
    <recommendedName>
        <fullName evidence="3">PD-(D/E)XK endonuclease-like domain-containing protein</fullName>
    </recommendedName>
</protein>
<dbReference type="RefSeq" id="WP_152214347.1">
    <property type="nucleotide sequence ID" value="NZ_WESC01000001.1"/>
</dbReference>
<dbReference type="InterPro" id="IPR011604">
    <property type="entry name" value="PDDEXK-like_dom_sf"/>
</dbReference>
<accession>A0A6N6VPM6</accession>
<dbReference type="EMBL" id="WESC01000001">
    <property type="protein sequence ID" value="KAB7742795.1"/>
    <property type="molecule type" value="Genomic_DNA"/>
</dbReference>
<comment type="caution">
    <text evidence="1">The sequence shown here is derived from an EMBL/GenBank/DDBJ whole genome shotgun (WGS) entry which is preliminary data.</text>
</comment>
<sequence>MLDYNRRPTCADRINAVIDKAIIAERAAMAPRIYLGGSRLGAPCERALQFEFTGAAKDEGQDFTGQTLRIFEIGHALEDLAVRWLRAAEFDLYTRKGNRPDGDQFGFSVAGGRIRGHVDGIIASGPVSLGLRVPALWECKTMNARNWRETVAKGVVVAKPVYAAQIAIYQAYMEAQVPGICENPALFTAINKDTAELHHELVAFDAGLAQRMSDRGVRILQATDAGELLPRIATTRDFHECRMCPWAERCWGLPA</sequence>
<gene>
    <name evidence="1" type="ORF">F2P47_01290</name>
</gene>
<proteinExistence type="predicted"/>
<reference evidence="1 2" key="1">
    <citation type="submission" date="2019-09" db="EMBL/GenBank/DDBJ databases">
        <title>Parvibaculum sedimenti sp. nov., isolated from sediment.</title>
        <authorList>
            <person name="Wang Y."/>
        </authorList>
    </citation>
    <scope>NUCLEOTIDE SEQUENCE [LARGE SCALE GENOMIC DNA]</scope>
    <source>
        <strain evidence="1 2">HXT-9</strain>
    </source>
</reference>
<evidence type="ECO:0000313" key="2">
    <source>
        <dbReference type="Proteomes" id="UP000468901"/>
    </source>
</evidence>
<name>A0A6N6VPM6_9HYPH</name>
<keyword evidence="2" id="KW-1185">Reference proteome</keyword>
<evidence type="ECO:0008006" key="3">
    <source>
        <dbReference type="Google" id="ProtNLM"/>
    </source>
</evidence>
<dbReference type="Gene3D" id="3.90.320.10">
    <property type="match status" value="1"/>
</dbReference>
<evidence type="ECO:0000313" key="1">
    <source>
        <dbReference type="EMBL" id="KAB7742795.1"/>
    </source>
</evidence>